<dbReference type="InterPro" id="IPR001930">
    <property type="entry name" value="Peptidase_M1"/>
</dbReference>
<sequence length="776" mass="87742">MKILFLTFFSFFLVLFTYAQNSRSDTVNILKYEINLDFTDMDNQQIKGNCKVNFTPKINGVSQLKLDLLELIVDSVVSISGPLSYTYNDTLLNIDLGLSLTTNDSSYVTVYYHGSPQQDATGWGGFYFQGNYAFNLGVGFDANPHNYGRVWFPCFDNFVERSAYEFNMITSAGKKAHCNGVLISENVISGDTIIRKWVMNEEIPSYLVCVAVADYTTVHQSHNGLLGSIPIELVARPSDTTNMKNSFIHLPNAIDIYETGYGPYRWNKVGFSLVPFGSGAMEHATNIAYPLSAANGTFGSETLMAHEFAHHWWGDLVTCETAGDMWINEGMATYSEYLFTEKVYDYETALEEIKNSNKSIIQYLNLNEGGYMPISGVPHEYTYGDRVYKKGALMAHNMRAYLGDSLFFYGLNEVTNTFKFKSMNSEQFRDELTLKTGVDMTPFFNDWIFSPGYAHYEIDSTIIAPNGANYDVEIFIEQKLRGNSVFHTQTPIEITFYDNNWNRVKRRVITNGQFSSATVTIPFQPVLTLLNEDNKLNQARTDDRLVIKSAGTKTLNRSLFNITTTSITDSALLHIEHHWVKPDAIQNNPNNYRISESRYWSVKGILPADIDATAKIYFDGRYNSGYLDVDLVPVNGDSLILLYRENATQDWTLYLYYTKTTLSATIAYGWMTIDSLLLGDYAFANGDLTIGTTEIALNKKEVKVYPNPSDSFVTVQLAKSIKNSTVQVYDLTGKLIIEQPIFDTLKINTSDLDPQTYILLVIKEGKSIYNQKLVIQ</sequence>
<evidence type="ECO:0000256" key="3">
    <source>
        <dbReference type="ARBA" id="ARBA00010136"/>
    </source>
</evidence>
<evidence type="ECO:0000256" key="12">
    <source>
        <dbReference type="ARBA" id="ARBA00023049"/>
    </source>
</evidence>
<dbReference type="Gene3D" id="1.10.390.10">
    <property type="entry name" value="Neutral Protease Domain 2"/>
    <property type="match status" value="1"/>
</dbReference>
<dbReference type="Gene3D" id="2.60.40.1730">
    <property type="entry name" value="tricorn interacting facor f3 domain"/>
    <property type="match status" value="1"/>
</dbReference>
<gene>
    <name evidence="17" type="ORF">FRY74_08065</name>
</gene>
<comment type="caution">
    <text evidence="17">The sequence shown here is derived from an EMBL/GenBank/DDBJ whole genome shotgun (WGS) entry which is preliminary data.</text>
</comment>
<dbReference type="SUPFAM" id="SSF55486">
    <property type="entry name" value="Metalloproteases ('zincins'), catalytic domain"/>
    <property type="match status" value="1"/>
</dbReference>
<dbReference type="InterPro" id="IPR042097">
    <property type="entry name" value="Aminopeptidase_N-like_N_sf"/>
</dbReference>
<dbReference type="SUPFAM" id="SSF63737">
    <property type="entry name" value="Leukotriene A4 hydrolase N-terminal domain"/>
    <property type="match status" value="1"/>
</dbReference>
<dbReference type="Pfam" id="PF18962">
    <property type="entry name" value="Por_Secre_tail"/>
    <property type="match status" value="1"/>
</dbReference>
<dbReference type="EMBL" id="VOOS01000003">
    <property type="protein sequence ID" value="TXB65368.1"/>
    <property type="molecule type" value="Genomic_DNA"/>
</dbReference>
<dbReference type="InterPro" id="IPR045357">
    <property type="entry name" value="Aminopeptidase_N-like_N"/>
</dbReference>
<keyword evidence="8" id="KW-0479">Metal-binding</keyword>
<dbReference type="PANTHER" id="PTHR11533:SF174">
    <property type="entry name" value="PUROMYCIN-SENSITIVE AMINOPEPTIDASE-RELATED"/>
    <property type="match status" value="1"/>
</dbReference>
<feature type="signal peptide" evidence="13">
    <location>
        <begin position="1"/>
        <end position="19"/>
    </location>
</feature>
<reference evidence="17 18" key="1">
    <citation type="submission" date="2019-08" db="EMBL/GenBank/DDBJ databases">
        <title>Genome of Vicingus serpentipes NCIMB 15042.</title>
        <authorList>
            <person name="Bowman J.P."/>
        </authorList>
    </citation>
    <scope>NUCLEOTIDE SEQUENCE [LARGE SCALE GENOMIC DNA]</scope>
    <source>
        <strain evidence="17 18">NCIMB 15042</strain>
    </source>
</reference>
<dbReference type="EC" id="3.4.11.2" evidence="4"/>
<dbReference type="Pfam" id="PF01433">
    <property type="entry name" value="Peptidase_M1"/>
    <property type="match status" value="1"/>
</dbReference>
<dbReference type="Proteomes" id="UP000321721">
    <property type="component" value="Unassembled WGS sequence"/>
</dbReference>
<keyword evidence="7" id="KW-0645">Protease</keyword>
<keyword evidence="9 13" id="KW-0732">Signal</keyword>
<dbReference type="InterPro" id="IPR027268">
    <property type="entry name" value="Peptidase_M4/M1_CTD_sf"/>
</dbReference>
<evidence type="ECO:0000256" key="13">
    <source>
        <dbReference type="SAM" id="SignalP"/>
    </source>
</evidence>
<dbReference type="RefSeq" id="WP_147100339.1">
    <property type="nucleotide sequence ID" value="NZ_VOOS01000003.1"/>
</dbReference>
<dbReference type="GO" id="GO:0008270">
    <property type="term" value="F:zinc ion binding"/>
    <property type="evidence" value="ECO:0007669"/>
    <property type="project" value="InterPro"/>
</dbReference>
<evidence type="ECO:0000256" key="4">
    <source>
        <dbReference type="ARBA" id="ARBA00012564"/>
    </source>
</evidence>
<keyword evidence="18" id="KW-1185">Reference proteome</keyword>
<evidence type="ECO:0000256" key="5">
    <source>
        <dbReference type="ARBA" id="ARBA00015611"/>
    </source>
</evidence>
<feature type="domain" description="Secretion system C-terminal sorting" evidence="16">
    <location>
        <begin position="704"/>
        <end position="775"/>
    </location>
</feature>
<keyword evidence="6" id="KW-0031">Aminopeptidase</keyword>
<evidence type="ECO:0000256" key="1">
    <source>
        <dbReference type="ARBA" id="ARBA00000098"/>
    </source>
</evidence>
<comment type="catalytic activity">
    <reaction evidence="1">
        <text>Release of an N-terminal amino acid, Xaa-|-Yaa- from a peptide, amide or arylamide. Xaa is preferably Ala, but may be most amino acids including Pro (slow action). When a terminal hydrophobic residue is followed by a prolyl residue, the two may be released as an intact Xaa-Pro dipeptide.</text>
        <dbReference type="EC" id="3.4.11.2"/>
    </reaction>
</comment>
<dbReference type="GO" id="GO:0006508">
    <property type="term" value="P:proteolysis"/>
    <property type="evidence" value="ECO:0007669"/>
    <property type="project" value="UniProtKB-KW"/>
</dbReference>
<dbReference type="GO" id="GO:0070006">
    <property type="term" value="F:metalloaminopeptidase activity"/>
    <property type="evidence" value="ECO:0007669"/>
    <property type="project" value="TreeGrafter"/>
</dbReference>
<evidence type="ECO:0000256" key="11">
    <source>
        <dbReference type="ARBA" id="ARBA00022833"/>
    </source>
</evidence>
<dbReference type="InterPro" id="IPR014782">
    <property type="entry name" value="Peptidase_M1_dom"/>
</dbReference>
<dbReference type="InterPro" id="IPR026444">
    <property type="entry name" value="Secre_tail"/>
</dbReference>
<evidence type="ECO:0000313" key="17">
    <source>
        <dbReference type="EMBL" id="TXB65368.1"/>
    </source>
</evidence>
<name>A0A5C6RSX2_9FLAO</name>
<dbReference type="GO" id="GO:0016020">
    <property type="term" value="C:membrane"/>
    <property type="evidence" value="ECO:0007669"/>
    <property type="project" value="TreeGrafter"/>
</dbReference>
<feature type="domain" description="Peptidase M1 membrane alanine aminopeptidase" evidence="14">
    <location>
        <begin position="261"/>
        <end position="447"/>
    </location>
</feature>
<accession>A0A5C6RSX2</accession>
<keyword evidence="12" id="KW-0482">Metalloprotease</keyword>
<dbReference type="InterPro" id="IPR050344">
    <property type="entry name" value="Peptidase_M1_aminopeptidases"/>
</dbReference>
<evidence type="ECO:0000256" key="8">
    <source>
        <dbReference type="ARBA" id="ARBA00022723"/>
    </source>
</evidence>
<dbReference type="GO" id="GO:0042277">
    <property type="term" value="F:peptide binding"/>
    <property type="evidence" value="ECO:0007669"/>
    <property type="project" value="TreeGrafter"/>
</dbReference>
<comment type="similarity">
    <text evidence="3">Belongs to the peptidase M1 family.</text>
</comment>
<proteinExistence type="inferred from homology"/>
<evidence type="ECO:0000259" key="14">
    <source>
        <dbReference type="Pfam" id="PF01433"/>
    </source>
</evidence>
<dbReference type="CDD" id="cd09603">
    <property type="entry name" value="M1_APN_like"/>
    <property type="match status" value="1"/>
</dbReference>
<dbReference type="GO" id="GO:0016285">
    <property type="term" value="F:alanyl aminopeptidase activity"/>
    <property type="evidence" value="ECO:0007669"/>
    <property type="project" value="UniProtKB-EC"/>
</dbReference>
<dbReference type="GO" id="GO:0043171">
    <property type="term" value="P:peptide catabolic process"/>
    <property type="evidence" value="ECO:0007669"/>
    <property type="project" value="TreeGrafter"/>
</dbReference>
<comment type="cofactor">
    <cofactor evidence="2">
        <name>Zn(2+)</name>
        <dbReference type="ChEBI" id="CHEBI:29105"/>
    </cofactor>
</comment>
<dbReference type="AlphaFoldDB" id="A0A5C6RSX2"/>
<dbReference type="PANTHER" id="PTHR11533">
    <property type="entry name" value="PROTEASE M1 ZINC METALLOPROTEASE"/>
    <property type="match status" value="1"/>
</dbReference>
<dbReference type="GO" id="GO:0005737">
    <property type="term" value="C:cytoplasm"/>
    <property type="evidence" value="ECO:0007669"/>
    <property type="project" value="TreeGrafter"/>
</dbReference>
<evidence type="ECO:0000259" key="16">
    <source>
        <dbReference type="Pfam" id="PF18962"/>
    </source>
</evidence>
<dbReference type="OrthoDB" id="100605at2"/>
<feature type="domain" description="Aminopeptidase N-like N-terminal" evidence="15">
    <location>
        <begin position="31"/>
        <end position="207"/>
    </location>
</feature>
<evidence type="ECO:0000256" key="2">
    <source>
        <dbReference type="ARBA" id="ARBA00001947"/>
    </source>
</evidence>
<dbReference type="NCBIfam" id="TIGR04183">
    <property type="entry name" value="Por_Secre_tail"/>
    <property type="match status" value="1"/>
</dbReference>
<keyword evidence="10" id="KW-0378">Hydrolase</keyword>
<protein>
    <recommendedName>
        <fullName evidence="5">Aminopeptidase N</fullName>
        <ecNumber evidence="4">3.4.11.2</ecNumber>
    </recommendedName>
</protein>
<evidence type="ECO:0000313" key="18">
    <source>
        <dbReference type="Proteomes" id="UP000321721"/>
    </source>
</evidence>
<evidence type="ECO:0000256" key="7">
    <source>
        <dbReference type="ARBA" id="ARBA00022670"/>
    </source>
</evidence>
<feature type="chain" id="PRO_5022785599" description="Aminopeptidase N" evidence="13">
    <location>
        <begin position="20"/>
        <end position="776"/>
    </location>
</feature>
<evidence type="ECO:0000259" key="15">
    <source>
        <dbReference type="Pfam" id="PF17900"/>
    </source>
</evidence>
<evidence type="ECO:0000256" key="9">
    <source>
        <dbReference type="ARBA" id="ARBA00022729"/>
    </source>
</evidence>
<dbReference type="PRINTS" id="PR00756">
    <property type="entry name" value="ALADIPTASE"/>
</dbReference>
<evidence type="ECO:0000256" key="6">
    <source>
        <dbReference type="ARBA" id="ARBA00022438"/>
    </source>
</evidence>
<dbReference type="GO" id="GO:0005615">
    <property type="term" value="C:extracellular space"/>
    <property type="evidence" value="ECO:0007669"/>
    <property type="project" value="TreeGrafter"/>
</dbReference>
<evidence type="ECO:0000256" key="10">
    <source>
        <dbReference type="ARBA" id="ARBA00022801"/>
    </source>
</evidence>
<dbReference type="Pfam" id="PF17900">
    <property type="entry name" value="Peptidase_M1_N"/>
    <property type="match status" value="1"/>
</dbReference>
<organism evidence="17 18">
    <name type="scientific">Vicingus serpentipes</name>
    <dbReference type="NCBI Taxonomy" id="1926625"/>
    <lineage>
        <taxon>Bacteria</taxon>
        <taxon>Pseudomonadati</taxon>
        <taxon>Bacteroidota</taxon>
        <taxon>Flavobacteriia</taxon>
        <taxon>Flavobacteriales</taxon>
        <taxon>Vicingaceae</taxon>
        <taxon>Vicingus</taxon>
    </lineage>
</organism>
<keyword evidence="11" id="KW-0862">Zinc</keyword>